<dbReference type="AlphaFoldDB" id="A0A2T8IMF2"/>
<protein>
    <submittedName>
        <fullName evidence="1">Uncharacterized protein</fullName>
    </submittedName>
</protein>
<name>A0A2T8IMF2_9POAL</name>
<reference evidence="1" key="1">
    <citation type="submission" date="2018-04" db="EMBL/GenBank/DDBJ databases">
        <title>WGS assembly of Panicum hallii.</title>
        <authorList>
            <person name="Lovell J."/>
            <person name="Jenkins J."/>
            <person name="Lowry D."/>
            <person name="Mamidi S."/>
            <person name="Sreedasyam A."/>
            <person name="Weng X."/>
            <person name="Barry K."/>
            <person name="Bonette J."/>
            <person name="Campitelli B."/>
            <person name="Daum C."/>
            <person name="Gordon S."/>
            <person name="Gould B."/>
            <person name="Lipzen A."/>
            <person name="Macqueen A."/>
            <person name="Palacio-Mejia J."/>
            <person name="Plott C."/>
            <person name="Shakirov E."/>
            <person name="Shu S."/>
            <person name="Yoshinaga Y."/>
            <person name="Zane M."/>
            <person name="Rokhsar D."/>
            <person name="Grimwood J."/>
            <person name="Schmutz J."/>
            <person name="Juenger T."/>
        </authorList>
    </citation>
    <scope>NUCLEOTIDE SEQUENCE [LARGE SCALE GENOMIC DNA]</scope>
    <source>
        <strain evidence="1">FIL2</strain>
    </source>
</reference>
<dbReference type="EMBL" id="CM008050">
    <property type="protein sequence ID" value="PVH38851.1"/>
    <property type="molecule type" value="Genomic_DNA"/>
</dbReference>
<organism evidence="1">
    <name type="scientific">Panicum hallii</name>
    <dbReference type="NCBI Taxonomy" id="206008"/>
    <lineage>
        <taxon>Eukaryota</taxon>
        <taxon>Viridiplantae</taxon>
        <taxon>Streptophyta</taxon>
        <taxon>Embryophyta</taxon>
        <taxon>Tracheophyta</taxon>
        <taxon>Spermatophyta</taxon>
        <taxon>Magnoliopsida</taxon>
        <taxon>Liliopsida</taxon>
        <taxon>Poales</taxon>
        <taxon>Poaceae</taxon>
        <taxon>PACMAD clade</taxon>
        <taxon>Panicoideae</taxon>
        <taxon>Panicodae</taxon>
        <taxon>Paniceae</taxon>
        <taxon>Panicinae</taxon>
        <taxon>Panicum</taxon>
        <taxon>Panicum sect. Panicum</taxon>
    </lineage>
</organism>
<evidence type="ECO:0000313" key="1">
    <source>
        <dbReference type="EMBL" id="PVH38851.1"/>
    </source>
</evidence>
<dbReference type="Proteomes" id="UP000243499">
    <property type="component" value="Chromosome 5"/>
</dbReference>
<dbReference type="Gramene" id="PVH38851">
    <property type="protein sequence ID" value="PVH38851"/>
    <property type="gene ID" value="PAHAL_5G369700"/>
</dbReference>
<proteinExistence type="predicted"/>
<gene>
    <name evidence="1" type="ORF">PAHAL_5G369700</name>
</gene>
<accession>A0A2T8IMF2</accession>
<sequence>MSASRPGESSEKLMFSLAQSNARLLTTRISEPPGFSPSFDFEHTDCFGIIYRPAILCQQGMLLLNQVFQQKLTLGSKDSESPGCIA</sequence>